<protein>
    <submittedName>
        <fullName evidence="1">Uncharacterized protein</fullName>
    </submittedName>
</protein>
<reference evidence="1" key="2">
    <citation type="submission" date="2014-07" db="EMBL/GenBank/DDBJ databases">
        <authorList>
            <person name="Hull J."/>
        </authorList>
    </citation>
    <scope>NUCLEOTIDE SEQUENCE</scope>
</reference>
<accession>A0A0A9WGP2</accession>
<name>A0A0A9WGP2_LYGHE</name>
<sequence>MQHTTRNTVSTVTYTARAHDDIVAFTEAHEGSELGLQSDMKTNDPIQFSTADNGLSQRILAVDTAEHEITQQHRELLLSLAKRFQEYKNMYVATVQKAITTPVDLPATLTTKVDTVVTELDRVMDTTSHNLISIGGTCNSQRRELLRCYHLHPTNILACQSQLVNFSRCSHI</sequence>
<organism evidence="1">
    <name type="scientific">Lygus hesperus</name>
    <name type="common">Western plant bug</name>
    <dbReference type="NCBI Taxonomy" id="30085"/>
    <lineage>
        <taxon>Eukaryota</taxon>
        <taxon>Metazoa</taxon>
        <taxon>Ecdysozoa</taxon>
        <taxon>Arthropoda</taxon>
        <taxon>Hexapoda</taxon>
        <taxon>Insecta</taxon>
        <taxon>Pterygota</taxon>
        <taxon>Neoptera</taxon>
        <taxon>Paraneoptera</taxon>
        <taxon>Hemiptera</taxon>
        <taxon>Heteroptera</taxon>
        <taxon>Panheteroptera</taxon>
        <taxon>Cimicomorpha</taxon>
        <taxon>Miridae</taxon>
        <taxon>Mirini</taxon>
        <taxon>Lygus</taxon>
    </lineage>
</organism>
<proteinExistence type="predicted"/>
<gene>
    <name evidence="1" type="ORF">CM83_25770</name>
</gene>
<reference evidence="1" key="1">
    <citation type="journal article" date="2014" name="PLoS ONE">
        <title>Transcriptome-Based Identification of ABC Transporters in the Western Tarnished Plant Bug Lygus hesperus.</title>
        <authorList>
            <person name="Hull J.J."/>
            <person name="Chaney K."/>
            <person name="Geib S.M."/>
            <person name="Fabrick J.A."/>
            <person name="Brent C.S."/>
            <person name="Walsh D."/>
            <person name="Lavine L.C."/>
        </authorList>
    </citation>
    <scope>NUCLEOTIDE SEQUENCE</scope>
</reference>
<dbReference type="AlphaFoldDB" id="A0A0A9WGP2"/>
<evidence type="ECO:0000313" key="1">
    <source>
        <dbReference type="EMBL" id="JAG05663.1"/>
    </source>
</evidence>
<dbReference type="EMBL" id="GBHO01037941">
    <property type="protein sequence ID" value="JAG05663.1"/>
    <property type="molecule type" value="Transcribed_RNA"/>
</dbReference>